<dbReference type="SUPFAM" id="SSF48452">
    <property type="entry name" value="TPR-like"/>
    <property type="match status" value="1"/>
</dbReference>
<dbReference type="InterPro" id="IPR012944">
    <property type="entry name" value="SusD_RagB_dom"/>
</dbReference>
<evidence type="ECO:0000256" key="4">
    <source>
        <dbReference type="ARBA" id="ARBA00023237"/>
    </source>
</evidence>
<accession>A0A645AUI5</accession>
<protein>
    <recommendedName>
        <fullName evidence="5">RagB/SusD domain-containing protein</fullName>
    </recommendedName>
</protein>
<evidence type="ECO:0000256" key="1">
    <source>
        <dbReference type="ARBA" id="ARBA00004442"/>
    </source>
</evidence>
<reference evidence="6" key="1">
    <citation type="submission" date="2019-08" db="EMBL/GenBank/DDBJ databases">
        <authorList>
            <person name="Kucharzyk K."/>
            <person name="Murdoch R.W."/>
            <person name="Higgins S."/>
            <person name="Loffler F."/>
        </authorList>
    </citation>
    <scope>NUCLEOTIDE SEQUENCE</scope>
</reference>
<comment type="caution">
    <text evidence="6">The sequence shown here is derived from an EMBL/GenBank/DDBJ whole genome shotgun (WGS) entry which is preliminary data.</text>
</comment>
<gene>
    <name evidence="6" type="ORF">SDC9_103571</name>
</gene>
<keyword evidence="3" id="KW-0472">Membrane</keyword>
<name>A0A645AUI5_9ZZZZ</name>
<dbReference type="InterPro" id="IPR011990">
    <property type="entry name" value="TPR-like_helical_dom_sf"/>
</dbReference>
<evidence type="ECO:0000256" key="2">
    <source>
        <dbReference type="ARBA" id="ARBA00022729"/>
    </source>
</evidence>
<dbReference type="AlphaFoldDB" id="A0A645AUI5"/>
<comment type="subcellular location">
    <subcellularLocation>
        <location evidence="1">Cell outer membrane</location>
    </subcellularLocation>
</comment>
<dbReference type="GO" id="GO:0009279">
    <property type="term" value="C:cell outer membrane"/>
    <property type="evidence" value="ECO:0007669"/>
    <property type="project" value="UniProtKB-SubCell"/>
</dbReference>
<proteinExistence type="predicted"/>
<dbReference type="Pfam" id="PF07980">
    <property type="entry name" value="SusD_RagB"/>
    <property type="match status" value="1"/>
</dbReference>
<evidence type="ECO:0000313" key="6">
    <source>
        <dbReference type="EMBL" id="MPM56757.1"/>
    </source>
</evidence>
<keyword evidence="2" id="KW-0732">Signal</keyword>
<sequence length="102" mass="12075">MNFADVTLPAYTSYTQQQWVELIRNERWLELAAEGQRYDDIIRWKIAENVLNKPAEGHTRIVEGRKETLKVEDRSFKSHNYLWPFHENSLKVEPGLVQNPGY</sequence>
<evidence type="ECO:0000259" key="5">
    <source>
        <dbReference type="Pfam" id="PF07980"/>
    </source>
</evidence>
<organism evidence="6">
    <name type="scientific">bioreactor metagenome</name>
    <dbReference type="NCBI Taxonomy" id="1076179"/>
    <lineage>
        <taxon>unclassified sequences</taxon>
        <taxon>metagenomes</taxon>
        <taxon>ecological metagenomes</taxon>
    </lineage>
</organism>
<evidence type="ECO:0000256" key="3">
    <source>
        <dbReference type="ARBA" id="ARBA00023136"/>
    </source>
</evidence>
<keyword evidence="4" id="KW-0998">Cell outer membrane</keyword>
<feature type="domain" description="RagB/SusD" evidence="5">
    <location>
        <begin position="4"/>
        <end position="102"/>
    </location>
</feature>
<dbReference type="Gene3D" id="1.25.40.390">
    <property type="match status" value="1"/>
</dbReference>
<dbReference type="EMBL" id="VSSQ01015916">
    <property type="protein sequence ID" value="MPM56757.1"/>
    <property type="molecule type" value="Genomic_DNA"/>
</dbReference>